<accession>A0A484BYR5</accession>
<dbReference type="InterPro" id="IPR008958">
    <property type="entry name" value="Transglutaminase_C"/>
</dbReference>
<name>A0A484BYR5_PERFV</name>
<keyword evidence="4" id="KW-1185">Reference proteome</keyword>
<comment type="caution">
    <text evidence="3">The sequence shown here is derived from an EMBL/GenBank/DDBJ whole genome shotgun (WGS) entry which is preliminary data.</text>
</comment>
<evidence type="ECO:0000313" key="4">
    <source>
        <dbReference type="Proteomes" id="UP000295070"/>
    </source>
</evidence>
<dbReference type="InterPro" id="IPR036238">
    <property type="entry name" value="Transglutaminase_C_sf"/>
</dbReference>
<dbReference type="InterPro" id="IPR013783">
    <property type="entry name" value="Ig-like_fold"/>
</dbReference>
<dbReference type="PANTHER" id="PTHR11590:SF42">
    <property type="entry name" value="COAGULATION FACTOR XIII A CHAIN"/>
    <property type="match status" value="1"/>
</dbReference>
<dbReference type="STRING" id="8167.A0A484BYR5"/>
<comment type="similarity">
    <text evidence="1">Belongs to the transglutaminase superfamily. Transglutaminase family.</text>
</comment>
<dbReference type="GO" id="GO:0072378">
    <property type="term" value="P:blood coagulation, fibrin clot formation"/>
    <property type="evidence" value="ECO:0007669"/>
    <property type="project" value="TreeGrafter"/>
</dbReference>
<dbReference type="Proteomes" id="UP000295070">
    <property type="component" value="Chromosome 24"/>
</dbReference>
<gene>
    <name evidence="3" type="ORF">EPR50_G00240850</name>
</gene>
<dbReference type="EMBL" id="SCKG01000024">
    <property type="protein sequence ID" value="TDG96378.1"/>
    <property type="molecule type" value="Genomic_DNA"/>
</dbReference>
<evidence type="ECO:0000256" key="1">
    <source>
        <dbReference type="ARBA" id="ARBA00005968"/>
    </source>
</evidence>
<reference evidence="3 4" key="1">
    <citation type="submission" date="2019-01" db="EMBL/GenBank/DDBJ databases">
        <title>A chromosome-scale genome assembly of the yellow perch, Perca flavescens.</title>
        <authorList>
            <person name="Feron R."/>
            <person name="Morvezen R."/>
            <person name="Bestin A."/>
            <person name="Haffray P."/>
            <person name="Klopp C."/>
            <person name="Zahm M."/>
            <person name="Cabau C."/>
            <person name="Roques C."/>
            <person name="Donnadieu C."/>
            <person name="Bouchez O."/>
            <person name="Christie M."/>
            <person name="Larson W."/>
            <person name="Guiguen Y."/>
        </authorList>
    </citation>
    <scope>NUCLEOTIDE SEQUENCE [LARGE SCALE GENOMIC DNA]</scope>
    <source>
        <strain evidence="3">YP-PL-M2</strain>
        <tissue evidence="3">Blood</tissue>
    </source>
</reference>
<organism evidence="3 4">
    <name type="scientific">Perca flavescens</name>
    <name type="common">American yellow perch</name>
    <name type="synonym">Morone flavescens</name>
    <dbReference type="NCBI Taxonomy" id="8167"/>
    <lineage>
        <taxon>Eukaryota</taxon>
        <taxon>Metazoa</taxon>
        <taxon>Chordata</taxon>
        <taxon>Craniata</taxon>
        <taxon>Vertebrata</taxon>
        <taxon>Euteleostomi</taxon>
        <taxon>Actinopterygii</taxon>
        <taxon>Neopterygii</taxon>
        <taxon>Teleostei</taxon>
        <taxon>Neoteleostei</taxon>
        <taxon>Acanthomorphata</taxon>
        <taxon>Eupercaria</taxon>
        <taxon>Perciformes</taxon>
        <taxon>Percoidei</taxon>
        <taxon>Percidae</taxon>
        <taxon>Percinae</taxon>
        <taxon>Perca</taxon>
    </lineage>
</organism>
<dbReference type="Pfam" id="PF00927">
    <property type="entry name" value="Transglut_C"/>
    <property type="match status" value="2"/>
</dbReference>
<protein>
    <recommendedName>
        <fullName evidence="2">Transglutaminase C-terminal domain-containing protein</fullName>
    </recommendedName>
</protein>
<dbReference type="GO" id="GO:0003810">
    <property type="term" value="F:protein-glutamine gamma-glutamyltransferase activity"/>
    <property type="evidence" value="ECO:0007669"/>
    <property type="project" value="InterPro"/>
</dbReference>
<feature type="domain" description="Transglutaminase C-terminal" evidence="2">
    <location>
        <begin position="117"/>
        <end position="213"/>
    </location>
</feature>
<sequence>ELPDTTLSISINARQVNLSQDVNLQVDFHNPSDVPKTIQANLACSFIFYTGVRASHLKYHNFTITVPATQMKSEMVKITADEYMPYLGTQRCLHFVVTGQTEDESVTALKVLELQIPTLTVTLSGLPQVQQDMFANVTFTNPFNFALKACRLAMEGAGLMSEKTHFYEVIEPQASISWTESFNPRLDGKRCIVAVMDCSNLCEVRGVACVNITP</sequence>
<dbReference type="SUPFAM" id="SSF49309">
    <property type="entry name" value="Transglutaminase, two C-terminal domains"/>
    <property type="match status" value="2"/>
</dbReference>
<proteinExistence type="inferred from homology"/>
<dbReference type="AlphaFoldDB" id="A0A484BYR5"/>
<dbReference type="FunFam" id="2.60.40.10:FF:000090">
    <property type="entry name" value="Protein-glutamine gamma-glutamyltransferase 2"/>
    <property type="match status" value="1"/>
</dbReference>
<dbReference type="PANTHER" id="PTHR11590">
    <property type="entry name" value="PROTEIN-GLUTAMINE GAMMA-GLUTAMYLTRANSFERASE"/>
    <property type="match status" value="1"/>
</dbReference>
<feature type="non-terminal residue" evidence="3">
    <location>
        <position position="1"/>
    </location>
</feature>
<evidence type="ECO:0000259" key="2">
    <source>
        <dbReference type="Pfam" id="PF00927"/>
    </source>
</evidence>
<dbReference type="InterPro" id="IPR050779">
    <property type="entry name" value="Transglutaminase"/>
</dbReference>
<dbReference type="Gene3D" id="2.60.40.10">
    <property type="entry name" value="Immunoglobulins"/>
    <property type="match status" value="2"/>
</dbReference>
<feature type="domain" description="Transglutaminase C-terminal" evidence="2">
    <location>
        <begin position="9"/>
        <end position="87"/>
    </location>
</feature>
<evidence type="ECO:0000313" key="3">
    <source>
        <dbReference type="EMBL" id="TDG96378.1"/>
    </source>
</evidence>